<organism evidence="2">
    <name type="scientific">Rhizobium leguminosarum bv. trifolii</name>
    <dbReference type="NCBI Taxonomy" id="386"/>
    <lineage>
        <taxon>Bacteria</taxon>
        <taxon>Pseudomonadati</taxon>
        <taxon>Pseudomonadota</taxon>
        <taxon>Alphaproteobacteria</taxon>
        <taxon>Hyphomicrobiales</taxon>
        <taxon>Rhizobiaceae</taxon>
        <taxon>Rhizobium/Agrobacterium group</taxon>
        <taxon>Rhizobium</taxon>
    </lineage>
</organism>
<dbReference type="AlphaFoldDB" id="A0A1B8RHR2"/>
<name>A0A1B8RHR2_RHILT</name>
<evidence type="ECO:0000256" key="1">
    <source>
        <dbReference type="SAM" id="MobiDB-lite"/>
    </source>
</evidence>
<reference evidence="2" key="1">
    <citation type="journal article" date="2015" name="BMC Genomics">
        <title>Transcriptome profiling of a Rhizobium leguminosarum bv. trifolii rosR mutant reveals the role of the transcriptional regulator RosR in motility, synthesis of cell-surface components, and other cellular processes.</title>
        <authorList>
            <person name="Rachwal K."/>
            <person name="Matczynska E."/>
            <person name="Janczarek M."/>
        </authorList>
    </citation>
    <scope>NUCLEOTIDE SEQUENCE</scope>
    <source>
        <strain evidence="2">Rt24.2</strain>
    </source>
</reference>
<sequence length="90" mass="9977">MSKFNEADIRNAALEEAARLIEEGFDRPGIAKKQDTCAHGKFGWEDCESCAAAAIRALKSDPAPVPAPKPFTFADPARQVEHERHKETQR</sequence>
<proteinExistence type="predicted"/>
<feature type="compositionally biased region" description="Basic and acidic residues" evidence="1">
    <location>
        <begin position="78"/>
        <end position="90"/>
    </location>
</feature>
<feature type="region of interest" description="Disordered" evidence="1">
    <location>
        <begin position="61"/>
        <end position="90"/>
    </location>
</feature>
<dbReference type="RefSeq" id="WP_065276041.1">
    <property type="nucleotide sequence ID" value="NZ_MAMO01000006.1"/>
</dbReference>
<evidence type="ECO:0000313" key="2">
    <source>
        <dbReference type="EMBL" id="AOO88615.1"/>
    </source>
</evidence>
<protein>
    <submittedName>
        <fullName evidence="2">Uncharacterized protein</fullName>
    </submittedName>
</protein>
<dbReference type="EMBL" id="KX486251">
    <property type="protein sequence ID" value="AOO88615.1"/>
    <property type="molecule type" value="Genomic_DNA"/>
</dbReference>
<accession>A0A1B8RHR2</accession>
<reference evidence="2" key="2">
    <citation type="journal article" date="2016" name="Front. Microbiol.">
        <title>The Regulatory Protein RosR Affects Rhizobium leguminosarum bv. trifolii Protein Profiles, Cell Surface Properties, and Symbiosis with Clover.</title>
        <authorList>
            <person name="Rachwal K."/>
            <person name="Boguszewska A."/>
            <person name="Kopcinska J."/>
            <person name="Karas M."/>
            <person name="Tchorzewski M."/>
            <person name="Janczarek M."/>
        </authorList>
    </citation>
    <scope>NUCLEOTIDE SEQUENCE</scope>
    <source>
        <strain evidence="2">Rt24.2</strain>
    </source>
</reference>